<dbReference type="Proteomes" id="UP000229307">
    <property type="component" value="Unassembled WGS sequence"/>
</dbReference>
<proteinExistence type="predicted"/>
<name>A0A2M7S7W1_9BACT</name>
<evidence type="ECO:0000313" key="1">
    <source>
        <dbReference type="EMBL" id="PIZ15587.1"/>
    </source>
</evidence>
<sequence length="161" mass="18714">MSFKYLVRCAIQPGFHEDEKLKNLVEFCKASKADDVMFFINCEDLNQGHLTMEETKPWMDLISRAKPVLARIGVTTSINPWTSLLHCDRGRTLRPNQKFFLMVDRNGMKATAQACPLCRGWRKYIAEIYAYYASVKPFTLWVEDDFRLHNHAPLSDPQCFC</sequence>
<dbReference type="EMBL" id="PFMR01000252">
    <property type="protein sequence ID" value="PIZ15587.1"/>
    <property type="molecule type" value="Genomic_DNA"/>
</dbReference>
<gene>
    <name evidence="1" type="ORF">COY52_09395</name>
</gene>
<feature type="non-terminal residue" evidence="1">
    <location>
        <position position="161"/>
    </location>
</feature>
<protein>
    <submittedName>
        <fullName evidence="1">Uncharacterized protein</fullName>
    </submittedName>
</protein>
<dbReference type="AlphaFoldDB" id="A0A2M7S7W1"/>
<comment type="caution">
    <text evidence="1">The sequence shown here is derived from an EMBL/GenBank/DDBJ whole genome shotgun (WGS) entry which is preliminary data.</text>
</comment>
<evidence type="ECO:0000313" key="2">
    <source>
        <dbReference type="Proteomes" id="UP000229307"/>
    </source>
</evidence>
<organism evidence="1 2">
    <name type="scientific">Candidatus Desantisbacteria bacterium CG_4_10_14_0_8_um_filter_48_22</name>
    <dbReference type="NCBI Taxonomy" id="1974543"/>
    <lineage>
        <taxon>Bacteria</taxon>
        <taxon>Candidatus Desantisiibacteriota</taxon>
    </lineage>
</organism>
<accession>A0A2M7S7W1</accession>
<reference evidence="2" key="1">
    <citation type="submission" date="2017-09" db="EMBL/GenBank/DDBJ databases">
        <title>Depth-based differentiation of microbial function through sediment-hosted aquifers and enrichment of novel symbionts in the deep terrestrial subsurface.</title>
        <authorList>
            <person name="Probst A.J."/>
            <person name="Ladd B."/>
            <person name="Jarett J.K."/>
            <person name="Geller-Mcgrath D.E."/>
            <person name="Sieber C.M.K."/>
            <person name="Emerson J.B."/>
            <person name="Anantharaman K."/>
            <person name="Thomas B.C."/>
            <person name="Malmstrom R."/>
            <person name="Stieglmeier M."/>
            <person name="Klingl A."/>
            <person name="Woyke T."/>
            <person name="Ryan C.M."/>
            <person name="Banfield J.F."/>
        </authorList>
    </citation>
    <scope>NUCLEOTIDE SEQUENCE [LARGE SCALE GENOMIC DNA]</scope>
</reference>